<reference evidence="1" key="2">
    <citation type="journal article" date="2015" name="Fish Shellfish Immunol.">
        <title>Early steps in the European eel (Anguilla anguilla)-Vibrio vulnificus interaction in the gills: Role of the RtxA13 toxin.</title>
        <authorList>
            <person name="Callol A."/>
            <person name="Pajuelo D."/>
            <person name="Ebbesson L."/>
            <person name="Teles M."/>
            <person name="MacKenzie S."/>
            <person name="Amaro C."/>
        </authorList>
    </citation>
    <scope>NUCLEOTIDE SEQUENCE</scope>
</reference>
<evidence type="ECO:0000313" key="1">
    <source>
        <dbReference type="EMBL" id="JAH05331.1"/>
    </source>
</evidence>
<dbReference type="AlphaFoldDB" id="A0A0E9PL34"/>
<sequence length="35" mass="3929">MKNSPKPRGVQILLVTSCINCHKCFSDGITFFMVL</sequence>
<dbReference type="EMBL" id="GBXM01103246">
    <property type="protein sequence ID" value="JAH05331.1"/>
    <property type="molecule type" value="Transcribed_RNA"/>
</dbReference>
<accession>A0A0E9PL34</accession>
<protein>
    <submittedName>
        <fullName evidence="1">Uncharacterized protein</fullName>
    </submittedName>
</protein>
<organism evidence="1">
    <name type="scientific">Anguilla anguilla</name>
    <name type="common">European freshwater eel</name>
    <name type="synonym">Muraena anguilla</name>
    <dbReference type="NCBI Taxonomy" id="7936"/>
    <lineage>
        <taxon>Eukaryota</taxon>
        <taxon>Metazoa</taxon>
        <taxon>Chordata</taxon>
        <taxon>Craniata</taxon>
        <taxon>Vertebrata</taxon>
        <taxon>Euteleostomi</taxon>
        <taxon>Actinopterygii</taxon>
        <taxon>Neopterygii</taxon>
        <taxon>Teleostei</taxon>
        <taxon>Anguilliformes</taxon>
        <taxon>Anguillidae</taxon>
        <taxon>Anguilla</taxon>
    </lineage>
</organism>
<reference evidence="1" key="1">
    <citation type="submission" date="2014-11" db="EMBL/GenBank/DDBJ databases">
        <authorList>
            <person name="Amaro Gonzalez C."/>
        </authorList>
    </citation>
    <scope>NUCLEOTIDE SEQUENCE</scope>
</reference>
<name>A0A0E9PL34_ANGAN</name>
<proteinExistence type="predicted"/>